<dbReference type="InterPro" id="IPR008332">
    <property type="entry name" value="MethylG_MeTrfase_N"/>
</dbReference>
<evidence type="ECO:0000256" key="2">
    <source>
        <dbReference type="ARBA" id="ARBA00008711"/>
    </source>
</evidence>
<dbReference type="PANTHER" id="PTHR10815:SF5">
    <property type="entry name" value="METHYLATED-DNA--PROTEIN-CYSTEINE METHYLTRANSFERASE"/>
    <property type="match status" value="1"/>
</dbReference>
<dbReference type="InterPro" id="IPR023546">
    <property type="entry name" value="MGMT"/>
</dbReference>
<evidence type="ECO:0000256" key="8">
    <source>
        <dbReference type="HAMAP-Rule" id="MF_00772"/>
    </source>
</evidence>
<dbReference type="Pfam" id="PF02870">
    <property type="entry name" value="Methyltransf_1N"/>
    <property type="match status" value="1"/>
</dbReference>
<dbReference type="CDD" id="cd04301">
    <property type="entry name" value="NAT_SF"/>
    <property type="match status" value="1"/>
</dbReference>
<comment type="miscellaneous">
    <text evidence="8">This enzyme catalyzes only one turnover and therefore is not strictly catalytic. According to one definition, an enzyme is a biocatalyst that acts repeatedly and over many reaction cycles.</text>
</comment>
<reference evidence="10" key="2">
    <citation type="submission" date="2021-09" db="EMBL/GenBank/DDBJ databases">
        <authorList>
            <person name="Gilroy R."/>
        </authorList>
    </citation>
    <scope>NUCLEOTIDE SEQUENCE</scope>
    <source>
        <strain evidence="10">CHK124-7917</strain>
    </source>
</reference>
<dbReference type="SUPFAM" id="SSF46767">
    <property type="entry name" value="Methylated DNA-protein cysteine methyltransferase, C-terminal domain"/>
    <property type="match status" value="1"/>
</dbReference>
<accession>A0A921KLF7</accession>
<dbReference type="EMBL" id="DYWQ01000090">
    <property type="protein sequence ID" value="HJF45279.1"/>
    <property type="molecule type" value="Genomic_DNA"/>
</dbReference>
<dbReference type="Gene3D" id="3.40.630.30">
    <property type="match status" value="1"/>
</dbReference>
<comment type="similarity">
    <text evidence="2 8">Belongs to the MGMT family.</text>
</comment>
<evidence type="ECO:0000313" key="11">
    <source>
        <dbReference type="Proteomes" id="UP000697330"/>
    </source>
</evidence>
<dbReference type="AlphaFoldDB" id="A0A921KLF7"/>
<dbReference type="InterPro" id="IPR016181">
    <property type="entry name" value="Acyl_CoA_acyltransferase"/>
</dbReference>
<dbReference type="InterPro" id="IPR000182">
    <property type="entry name" value="GNAT_dom"/>
</dbReference>
<dbReference type="GO" id="GO:0016747">
    <property type="term" value="F:acyltransferase activity, transferring groups other than amino-acyl groups"/>
    <property type="evidence" value="ECO:0007669"/>
    <property type="project" value="InterPro"/>
</dbReference>
<keyword evidence="4 8" id="KW-0808">Transferase</keyword>
<protein>
    <recommendedName>
        <fullName evidence="8">Methylated-DNA--protein-cysteine methyltransferase</fullName>
        <ecNumber evidence="8">2.1.1.63</ecNumber>
    </recommendedName>
    <alternativeName>
        <fullName evidence="8">6-O-methylguanine-DNA methyltransferase</fullName>
        <shortName evidence="8">MGMT</shortName>
    </alternativeName>
    <alternativeName>
        <fullName evidence="8">O-6-methylguanine-DNA-alkyltransferase</fullName>
    </alternativeName>
</protein>
<dbReference type="PROSITE" id="PS51186">
    <property type="entry name" value="GNAT"/>
    <property type="match status" value="1"/>
</dbReference>
<dbReference type="FunFam" id="1.10.10.10:FF:000214">
    <property type="entry name" value="Methylated-DNA--protein-cysteine methyltransferase"/>
    <property type="match status" value="1"/>
</dbReference>
<comment type="caution">
    <text evidence="10">The sequence shown here is derived from an EMBL/GenBank/DDBJ whole genome shotgun (WGS) entry which is preliminary data.</text>
</comment>
<evidence type="ECO:0000256" key="6">
    <source>
        <dbReference type="ARBA" id="ARBA00023204"/>
    </source>
</evidence>
<keyword evidence="6 8" id="KW-0234">DNA repair</keyword>
<dbReference type="GO" id="GO:0032259">
    <property type="term" value="P:methylation"/>
    <property type="evidence" value="ECO:0007669"/>
    <property type="project" value="UniProtKB-KW"/>
</dbReference>
<feature type="active site" description="Nucleophile; methyl group acceptor" evidence="8">
    <location>
        <position position="134"/>
    </location>
</feature>
<gene>
    <name evidence="10" type="ORF">K8U72_05785</name>
</gene>
<dbReference type="EC" id="2.1.1.63" evidence="8"/>
<dbReference type="Gene3D" id="1.10.10.10">
    <property type="entry name" value="Winged helix-like DNA-binding domain superfamily/Winged helix DNA-binding domain"/>
    <property type="match status" value="1"/>
</dbReference>
<evidence type="ECO:0000313" key="10">
    <source>
        <dbReference type="EMBL" id="HJF45279.1"/>
    </source>
</evidence>
<dbReference type="PANTHER" id="PTHR10815">
    <property type="entry name" value="METHYLATED-DNA--PROTEIN-CYSTEINE METHYLTRANSFERASE"/>
    <property type="match status" value="1"/>
</dbReference>
<feature type="domain" description="N-acetyltransferase" evidence="9">
    <location>
        <begin position="164"/>
        <end position="312"/>
    </location>
</feature>
<comment type="subcellular location">
    <subcellularLocation>
        <location evidence="8">Cytoplasm</location>
    </subcellularLocation>
</comment>
<evidence type="ECO:0000256" key="1">
    <source>
        <dbReference type="ARBA" id="ARBA00001286"/>
    </source>
</evidence>
<dbReference type="HAMAP" id="MF_00772">
    <property type="entry name" value="OGT"/>
    <property type="match status" value="1"/>
</dbReference>
<dbReference type="Pfam" id="PF01035">
    <property type="entry name" value="DNA_binding_1"/>
    <property type="match status" value="1"/>
</dbReference>
<comment type="catalytic activity">
    <reaction evidence="7 8">
        <text>a 6-O-methyl-2'-deoxyguanosine in DNA + L-cysteinyl-[protein] = S-methyl-L-cysteinyl-[protein] + a 2'-deoxyguanosine in DNA</text>
        <dbReference type="Rhea" id="RHEA:24000"/>
        <dbReference type="Rhea" id="RHEA-COMP:10131"/>
        <dbReference type="Rhea" id="RHEA-COMP:10132"/>
        <dbReference type="Rhea" id="RHEA-COMP:11367"/>
        <dbReference type="Rhea" id="RHEA-COMP:11368"/>
        <dbReference type="ChEBI" id="CHEBI:29950"/>
        <dbReference type="ChEBI" id="CHEBI:82612"/>
        <dbReference type="ChEBI" id="CHEBI:85445"/>
        <dbReference type="ChEBI" id="CHEBI:85448"/>
        <dbReference type="EC" id="2.1.1.63"/>
    </reaction>
</comment>
<keyword evidence="3 8" id="KW-0489">Methyltransferase</keyword>
<keyword evidence="8" id="KW-0963">Cytoplasm</keyword>
<dbReference type="CDD" id="cd06445">
    <property type="entry name" value="ATase"/>
    <property type="match status" value="1"/>
</dbReference>
<dbReference type="Pfam" id="PF13673">
    <property type="entry name" value="Acetyltransf_10"/>
    <property type="match status" value="1"/>
</dbReference>
<dbReference type="SUPFAM" id="SSF53155">
    <property type="entry name" value="Methylated DNA-protein cysteine methyltransferase domain"/>
    <property type="match status" value="1"/>
</dbReference>
<dbReference type="InterPro" id="IPR036631">
    <property type="entry name" value="MGMT_N_sf"/>
</dbReference>
<dbReference type="Gene3D" id="3.30.160.70">
    <property type="entry name" value="Methylated DNA-protein cysteine methyltransferase domain"/>
    <property type="match status" value="1"/>
</dbReference>
<dbReference type="GO" id="GO:0003908">
    <property type="term" value="F:methylated-DNA-[protein]-cysteine S-methyltransferase activity"/>
    <property type="evidence" value="ECO:0007669"/>
    <property type="project" value="UniProtKB-UniRule"/>
</dbReference>
<dbReference type="GO" id="GO:0006307">
    <property type="term" value="P:DNA alkylation repair"/>
    <property type="evidence" value="ECO:0007669"/>
    <property type="project" value="UniProtKB-UniRule"/>
</dbReference>
<dbReference type="InterPro" id="IPR014048">
    <property type="entry name" value="MethylDNA_cys_MeTrfase_DNA-bd"/>
</dbReference>
<dbReference type="InterPro" id="IPR036217">
    <property type="entry name" value="MethylDNA_cys_MeTrfase_DNAb"/>
</dbReference>
<evidence type="ECO:0000256" key="7">
    <source>
        <dbReference type="ARBA" id="ARBA00049348"/>
    </source>
</evidence>
<keyword evidence="5 8" id="KW-0227">DNA damage</keyword>
<dbReference type="Proteomes" id="UP000697330">
    <property type="component" value="Unassembled WGS sequence"/>
</dbReference>
<comment type="catalytic activity">
    <reaction evidence="1 8">
        <text>a 4-O-methyl-thymidine in DNA + L-cysteinyl-[protein] = a thymidine in DNA + S-methyl-L-cysteinyl-[protein]</text>
        <dbReference type="Rhea" id="RHEA:53428"/>
        <dbReference type="Rhea" id="RHEA-COMP:10131"/>
        <dbReference type="Rhea" id="RHEA-COMP:10132"/>
        <dbReference type="Rhea" id="RHEA-COMP:13555"/>
        <dbReference type="Rhea" id="RHEA-COMP:13556"/>
        <dbReference type="ChEBI" id="CHEBI:29950"/>
        <dbReference type="ChEBI" id="CHEBI:82612"/>
        <dbReference type="ChEBI" id="CHEBI:137386"/>
        <dbReference type="ChEBI" id="CHEBI:137387"/>
        <dbReference type="EC" id="2.1.1.63"/>
    </reaction>
</comment>
<proteinExistence type="inferred from homology"/>
<dbReference type="SUPFAM" id="SSF55729">
    <property type="entry name" value="Acyl-CoA N-acyltransferases (Nat)"/>
    <property type="match status" value="1"/>
</dbReference>
<sequence>MRCTSAYRSPLGEMLLASDGSALTGLWFEGQRRFAAGLAPDARARDGLAVFDEARSWLDAYFTGGRADAVPPLALVGTSFQRAVWDELRLVGSGQTVTYGELAARVGRLLGRATSPRAVGSAVGRNPVSVIVGCHRVLGAHGALTGYAGGLWRKRALLALEREGLVVAEAPERPAALVRALADVWERSVRATHDFLLPGEVGRMRPMVPDAIGHVPLLLVARRAGAPIGFLGMDGDFVEMLFVDPAERGNGVGRLLMERATELLGAREVSVNEQNPQAVGFYEHLGFSAYRRTSTDDGGRPYPLLYMRLAPAARGR</sequence>
<dbReference type="NCBIfam" id="TIGR00589">
    <property type="entry name" value="ogt"/>
    <property type="match status" value="1"/>
</dbReference>
<dbReference type="InterPro" id="IPR036388">
    <property type="entry name" value="WH-like_DNA-bd_sf"/>
</dbReference>
<evidence type="ECO:0000259" key="9">
    <source>
        <dbReference type="PROSITE" id="PS51186"/>
    </source>
</evidence>
<name>A0A921KLF7_9ACTN</name>
<dbReference type="GO" id="GO:0005737">
    <property type="term" value="C:cytoplasm"/>
    <property type="evidence" value="ECO:0007669"/>
    <property type="project" value="UniProtKB-SubCell"/>
</dbReference>
<dbReference type="RefSeq" id="WP_274959087.1">
    <property type="nucleotide sequence ID" value="NZ_DYWQ01000090.1"/>
</dbReference>
<evidence type="ECO:0000256" key="3">
    <source>
        <dbReference type="ARBA" id="ARBA00022603"/>
    </source>
</evidence>
<comment type="function">
    <text evidence="8">Involved in the cellular defense against the biological effects of O6-methylguanine (O6-MeG) and O4-methylthymine (O4-MeT) in DNA. Repairs the methylated nucleobase in DNA by stoichiometrically transferring the methyl group to a cysteine residue in the enzyme. This is a suicide reaction: the enzyme is irreversibly inactivated.</text>
</comment>
<reference evidence="10" key="1">
    <citation type="journal article" date="2021" name="PeerJ">
        <title>Extensive microbial diversity within the chicken gut microbiome revealed by metagenomics and culture.</title>
        <authorList>
            <person name="Gilroy R."/>
            <person name="Ravi A."/>
            <person name="Getino M."/>
            <person name="Pursley I."/>
            <person name="Horton D.L."/>
            <person name="Alikhan N.F."/>
            <person name="Baker D."/>
            <person name="Gharbi K."/>
            <person name="Hall N."/>
            <person name="Watson M."/>
            <person name="Adriaenssens E.M."/>
            <person name="Foster-Nyarko E."/>
            <person name="Jarju S."/>
            <person name="Secka A."/>
            <person name="Antonio M."/>
            <person name="Oren A."/>
            <person name="Chaudhuri R.R."/>
            <person name="La Ragione R."/>
            <person name="Hildebrand F."/>
            <person name="Pallen M.J."/>
        </authorList>
    </citation>
    <scope>NUCLEOTIDE SEQUENCE</scope>
    <source>
        <strain evidence="10">CHK124-7917</strain>
    </source>
</reference>
<keyword evidence="10" id="KW-0012">Acyltransferase</keyword>
<evidence type="ECO:0000256" key="4">
    <source>
        <dbReference type="ARBA" id="ARBA00022679"/>
    </source>
</evidence>
<evidence type="ECO:0000256" key="5">
    <source>
        <dbReference type="ARBA" id="ARBA00022763"/>
    </source>
</evidence>
<organism evidence="10 11">
    <name type="scientific">Thermophilibacter provencensis</name>
    <dbReference type="NCBI Taxonomy" id="1852386"/>
    <lineage>
        <taxon>Bacteria</taxon>
        <taxon>Bacillati</taxon>
        <taxon>Actinomycetota</taxon>
        <taxon>Coriobacteriia</taxon>
        <taxon>Coriobacteriales</taxon>
        <taxon>Atopobiaceae</taxon>
        <taxon>Thermophilibacter</taxon>
    </lineage>
</organism>